<evidence type="ECO:0000256" key="3">
    <source>
        <dbReference type="ARBA" id="ARBA00022691"/>
    </source>
</evidence>
<name>A0A6A6L4I3_HEVBR</name>
<protein>
    <recommendedName>
        <fullName evidence="6">SET domain-containing protein</fullName>
    </recommendedName>
</protein>
<dbReference type="Gene3D" id="3.90.1420.10">
    <property type="entry name" value="Rubisco LSMT, substrate-binding domain"/>
    <property type="match status" value="1"/>
</dbReference>
<sequence length="319" mass="35623">MPPRAGTTQPWWSLGQLFFTISRRFSARLNFSFLSEAKVLSKLTPILSLFASKDILTGDCILRVPYSVQIASDNLLPKVSALLDDQVGSVMKVAIVLLVEQKLGWALKQFPHILRSITFKDFMHAYALVKSRAWGSTKGVSLIPFADFLNHDGVSEAIVLNDEDKLVSEVIADRNYAAHEEVKIQIDIPHHDFLREMKLEILQKHYLPTIEDDNGFKSSWDSFIIKEVKSAEGKGKGLPQSLRAFARVLCCTSHQVVGAADSPNTCKRFALQRQMALDLLTGELRILKSASAWLKNYCASLLQHADMNDAASYDGSVQE</sequence>
<comment type="caution">
    <text evidence="4">The sequence shown here is derived from an EMBL/GenBank/DDBJ whole genome shotgun (WGS) entry which is preliminary data.</text>
</comment>
<dbReference type="Proteomes" id="UP000467840">
    <property type="component" value="Chromosome 7"/>
</dbReference>
<keyword evidence="3" id="KW-0949">S-adenosyl-L-methionine</keyword>
<keyword evidence="2" id="KW-0808">Transferase</keyword>
<dbReference type="GO" id="GO:0032259">
    <property type="term" value="P:methylation"/>
    <property type="evidence" value="ECO:0007669"/>
    <property type="project" value="UniProtKB-KW"/>
</dbReference>
<reference evidence="4 5" key="1">
    <citation type="journal article" date="2020" name="Mol. Plant">
        <title>The Chromosome-Based Rubber Tree Genome Provides New Insights into Spurge Genome Evolution and Rubber Biosynthesis.</title>
        <authorList>
            <person name="Liu J."/>
            <person name="Shi C."/>
            <person name="Shi C.C."/>
            <person name="Li W."/>
            <person name="Zhang Q.J."/>
            <person name="Zhang Y."/>
            <person name="Li K."/>
            <person name="Lu H.F."/>
            <person name="Shi C."/>
            <person name="Zhu S.T."/>
            <person name="Xiao Z.Y."/>
            <person name="Nan H."/>
            <person name="Yue Y."/>
            <person name="Zhu X.G."/>
            <person name="Wu Y."/>
            <person name="Hong X.N."/>
            <person name="Fan G.Y."/>
            <person name="Tong Y."/>
            <person name="Zhang D."/>
            <person name="Mao C.L."/>
            <person name="Liu Y.L."/>
            <person name="Hao S.J."/>
            <person name="Liu W.Q."/>
            <person name="Lv M.Q."/>
            <person name="Zhang H.B."/>
            <person name="Liu Y."/>
            <person name="Hu-Tang G.R."/>
            <person name="Wang J.P."/>
            <person name="Wang J.H."/>
            <person name="Sun Y.H."/>
            <person name="Ni S.B."/>
            <person name="Chen W.B."/>
            <person name="Zhang X.C."/>
            <person name="Jiao Y.N."/>
            <person name="Eichler E.E."/>
            <person name="Li G.H."/>
            <person name="Liu X."/>
            <person name="Gao L.Z."/>
        </authorList>
    </citation>
    <scope>NUCLEOTIDE SEQUENCE [LARGE SCALE GENOMIC DNA]</scope>
    <source>
        <strain evidence="5">cv. GT1</strain>
        <tissue evidence="4">Leaf</tissue>
    </source>
</reference>
<evidence type="ECO:0000313" key="5">
    <source>
        <dbReference type="Proteomes" id="UP000467840"/>
    </source>
</evidence>
<dbReference type="Gene3D" id="3.90.1410.10">
    <property type="entry name" value="set domain protein methyltransferase, domain 1"/>
    <property type="match status" value="1"/>
</dbReference>
<evidence type="ECO:0008006" key="6">
    <source>
        <dbReference type="Google" id="ProtNLM"/>
    </source>
</evidence>
<dbReference type="InterPro" id="IPR050600">
    <property type="entry name" value="SETD3_SETD6_MTase"/>
</dbReference>
<dbReference type="SUPFAM" id="SSF82199">
    <property type="entry name" value="SET domain"/>
    <property type="match status" value="1"/>
</dbReference>
<dbReference type="PANTHER" id="PTHR13271">
    <property type="entry name" value="UNCHARACTERIZED PUTATIVE METHYLTRANSFERASE"/>
    <property type="match status" value="1"/>
</dbReference>
<dbReference type="AlphaFoldDB" id="A0A6A6L4I3"/>
<keyword evidence="5" id="KW-1185">Reference proteome</keyword>
<proteinExistence type="predicted"/>
<dbReference type="EMBL" id="JAAGAX010000013">
    <property type="protein sequence ID" value="KAF2295894.1"/>
    <property type="molecule type" value="Genomic_DNA"/>
</dbReference>
<dbReference type="PANTHER" id="PTHR13271:SF134">
    <property type="entry name" value="OS01G0976450 PROTEIN"/>
    <property type="match status" value="1"/>
</dbReference>
<accession>A0A6A6L4I3</accession>
<keyword evidence="1" id="KW-0489">Methyltransferase</keyword>
<dbReference type="InterPro" id="IPR036464">
    <property type="entry name" value="Rubisco_LSMT_subst-bd_sf"/>
</dbReference>
<organism evidence="4 5">
    <name type="scientific">Hevea brasiliensis</name>
    <name type="common">Para rubber tree</name>
    <name type="synonym">Siphonia brasiliensis</name>
    <dbReference type="NCBI Taxonomy" id="3981"/>
    <lineage>
        <taxon>Eukaryota</taxon>
        <taxon>Viridiplantae</taxon>
        <taxon>Streptophyta</taxon>
        <taxon>Embryophyta</taxon>
        <taxon>Tracheophyta</taxon>
        <taxon>Spermatophyta</taxon>
        <taxon>Magnoliopsida</taxon>
        <taxon>eudicotyledons</taxon>
        <taxon>Gunneridae</taxon>
        <taxon>Pentapetalae</taxon>
        <taxon>rosids</taxon>
        <taxon>fabids</taxon>
        <taxon>Malpighiales</taxon>
        <taxon>Euphorbiaceae</taxon>
        <taxon>Crotonoideae</taxon>
        <taxon>Micrandreae</taxon>
        <taxon>Hevea</taxon>
    </lineage>
</organism>
<dbReference type="InterPro" id="IPR046341">
    <property type="entry name" value="SET_dom_sf"/>
</dbReference>
<gene>
    <name evidence="4" type="ORF">GH714_034972</name>
</gene>
<evidence type="ECO:0000256" key="2">
    <source>
        <dbReference type="ARBA" id="ARBA00022679"/>
    </source>
</evidence>
<evidence type="ECO:0000313" key="4">
    <source>
        <dbReference type="EMBL" id="KAF2295894.1"/>
    </source>
</evidence>
<evidence type="ECO:0000256" key="1">
    <source>
        <dbReference type="ARBA" id="ARBA00022603"/>
    </source>
</evidence>
<dbReference type="GO" id="GO:0016279">
    <property type="term" value="F:protein-lysine N-methyltransferase activity"/>
    <property type="evidence" value="ECO:0007669"/>
    <property type="project" value="TreeGrafter"/>
</dbReference>